<accession>A0AAQ3KH39</accession>
<feature type="transmembrane region" description="Helical" evidence="1">
    <location>
        <begin position="82"/>
        <end position="105"/>
    </location>
</feature>
<keyword evidence="1" id="KW-0472">Membrane</keyword>
<dbReference type="Proteomes" id="UP001327560">
    <property type="component" value="Chromosome 5"/>
</dbReference>
<gene>
    <name evidence="3" type="ORF">Cni_G16814</name>
</gene>
<organism evidence="3 4">
    <name type="scientific">Canna indica</name>
    <name type="common">Indian-shot</name>
    <dbReference type="NCBI Taxonomy" id="4628"/>
    <lineage>
        <taxon>Eukaryota</taxon>
        <taxon>Viridiplantae</taxon>
        <taxon>Streptophyta</taxon>
        <taxon>Embryophyta</taxon>
        <taxon>Tracheophyta</taxon>
        <taxon>Spermatophyta</taxon>
        <taxon>Magnoliopsida</taxon>
        <taxon>Liliopsida</taxon>
        <taxon>Zingiberales</taxon>
        <taxon>Cannaceae</taxon>
        <taxon>Canna</taxon>
    </lineage>
</organism>
<dbReference type="EMBL" id="CP136894">
    <property type="protein sequence ID" value="WOL08062.1"/>
    <property type="molecule type" value="Genomic_DNA"/>
</dbReference>
<keyword evidence="1" id="KW-1133">Transmembrane helix</keyword>
<protein>
    <submittedName>
        <fullName evidence="3">5'-adenylylsulfate reductase-like 5</fullName>
    </submittedName>
</protein>
<dbReference type="SUPFAM" id="SSF52833">
    <property type="entry name" value="Thioredoxin-like"/>
    <property type="match status" value="1"/>
</dbReference>
<feature type="domain" description="Thioredoxin" evidence="2">
    <location>
        <begin position="130"/>
        <end position="268"/>
    </location>
</feature>
<dbReference type="InterPro" id="IPR013766">
    <property type="entry name" value="Thioredoxin_domain"/>
</dbReference>
<dbReference type="Pfam" id="PF00085">
    <property type="entry name" value="Thioredoxin"/>
    <property type="match status" value="1"/>
</dbReference>
<dbReference type="AlphaFoldDB" id="A0AAQ3KH39"/>
<dbReference type="InterPro" id="IPR036249">
    <property type="entry name" value="Thioredoxin-like_sf"/>
</dbReference>
<sequence>MGSTELGNEDCRLGVSDWPIGTGVEERQTPKCRKASSEWRRSIKQTLRGVTCKFEEFEKFICNKTQRKKSIRATQRKELRKYSFAISSFAIDLSAFLRLLLSLLFMSPPIIRLLPLLFFYAVSVSSNRCLAAAVAATLFSRSDIPFLWDLVQQCPRSIEFHYPSEVDGYSLDRELTHGKSNNYYSIMFYASWCPFSNNARPAFNALSSMFPQIKHMLVEESNTMPSILSRYGIHSFPAILLSNKTAVIRYRGTKDIDSLIKFYKENTGFHPIAYLVVDQPANTGSARSQMYKIRSLAELLSKEPFLVLGIIFIFLKMFLSILPIIFSQIKSLWISHAWHWSLHVLSELSQLLVRMLHVIDFKKLCIKLKLGCKTRNLRKGANNARAWASTLTSVSLGESSSSRLVPSDS</sequence>
<dbReference type="PANTHER" id="PTHR47126:SF3">
    <property type="entry name" value="5'-ADENYLYLSULFATE REDUCTASE-LIKE 5"/>
    <property type="match status" value="1"/>
</dbReference>
<name>A0AAQ3KH39_9LILI</name>
<dbReference type="Gene3D" id="3.40.30.10">
    <property type="entry name" value="Glutaredoxin"/>
    <property type="match status" value="1"/>
</dbReference>
<dbReference type="PROSITE" id="PS51352">
    <property type="entry name" value="THIOREDOXIN_2"/>
    <property type="match status" value="1"/>
</dbReference>
<reference evidence="3 4" key="1">
    <citation type="submission" date="2023-10" db="EMBL/GenBank/DDBJ databases">
        <title>Chromosome-scale genome assembly provides insights into flower coloration mechanisms of Canna indica.</title>
        <authorList>
            <person name="Li C."/>
        </authorList>
    </citation>
    <scope>NUCLEOTIDE SEQUENCE [LARGE SCALE GENOMIC DNA]</scope>
    <source>
        <tissue evidence="3">Flower</tissue>
    </source>
</reference>
<evidence type="ECO:0000313" key="3">
    <source>
        <dbReference type="EMBL" id="WOL08062.1"/>
    </source>
</evidence>
<evidence type="ECO:0000256" key="1">
    <source>
        <dbReference type="SAM" id="Phobius"/>
    </source>
</evidence>
<feature type="transmembrane region" description="Helical" evidence="1">
    <location>
        <begin position="305"/>
        <end position="326"/>
    </location>
</feature>
<evidence type="ECO:0000259" key="2">
    <source>
        <dbReference type="PROSITE" id="PS51352"/>
    </source>
</evidence>
<dbReference type="PANTHER" id="PTHR47126">
    <property type="entry name" value="5'-ADENYLYLSULFATE REDUCTASE-LIKE 7"/>
    <property type="match status" value="1"/>
</dbReference>
<dbReference type="CDD" id="cd02999">
    <property type="entry name" value="PDI_a_ERp44_like"/>
    <property type="match status" value="1"/>
</dbReference>
<keyword evidence="1" id="KW-0812">Transmembrane</keyword>
<evidence type="ECO:0000313" key="4">
    <source>
        <dbReference type="Proteomes" id="UP001327560"/>
    </source>
</evidence>
<proteinExistence type="predicted"/>
<keyword evidence="4" id="KW-1185">Reference proteome</keyword>
<dbReference type="InterPro" id="IPR044794">
    <property type="entry name" value="APRL5/7"/>
</dbReference>